<keyword evidence="2" id="KW-1185">Reference proteome</keyword>
<dbReference type="RefSeq" id="WP_373392509.1">
    <property type="nucleotide sequence ID" value="NZ_JBCFQK010000021.1"/>
</dbReference>
<evidence type="ECO:0000313" key="1">
    <source>
        <dbReference type="EMBL" id="MFA9195353.1"/>
    </source>
</evidence>
<sequence length="130" mass="15411">MNKTVNINLGGMFFHIDEDAYQKLSRYFDAIKRSLTNSSGQDEIIKDIEMRIAELLNEKQKSEKHVVGLKDVDEVISIMGQPEDYIIEDEPKTENKYHSTPSFKSKKTIPRWRKRNDWWCSSRIEPLFWD</sequence>
<accession>A0ABV4TMS6</accession>
<proteinExistence type="predicted"/>
<organism evidence="1 2">
    <name type="scientific">Flavobacterium magnesitis</name>
    <dbReference type="NCBI Taxonomy" id="3138077"/>
    <lineage>
        <taxon>Bacteria</taxon>
        <taxon>Pseudomonadati</taxon>
        <taxon>Bacteroidota</taxon>
        <taxon>Flavobacteriia</taxon>
        <taxon>Flavobacteriales</taxon>
        <taxon>Flavobacteriaceae</taxon>
        <taxon>Flavobacterium</taxon>
    </lineage>
</organism>
<name>A0ABV4TMS6_9FLAO</name>
<evidence type="ECO:0000313" key="2">
    <source>
        <dbReference type="Proteomes" id="UP001574170"/>
    </source>
</evidence>
<protein>
    <submittedName>
        <fullName evidence="1">Uncharacterized protein</fullName>
    </submittedName>
</protein>
<dbReference type="EMBL" id="JBCFQK010000021">
    <property type="protein sequence ID" value="MFA9195353.1"/>
    <property type="molecule type" value="Genomic_DNA"/>
</dbReference>
<reference evidence="1 2" key="1">
    <citation type="submission" date="2024-04" db="EMBL/GenBank/DDBJ databases">
        <title>New Clade of Flavobacterium.</title>
        <authorList>
            <person name="Matos L."/>
            <person name="Proenca D.N."/>
            <person name="Fransisco R.M."/>
            <person name="Chung A.P."/>
            <person name="Maccario L."/>
            <person name="Sorensen S.J."/>
            <person name="Morais P.V."/>
        </authorList>
    </citation>
    <scope>NUCLEOTIDE SEQUENCE [LARGE SCALE GENOMIC DNA]</scope>
    <source>
        <strain evidence="1 2">FBOR7N2.3</strain>
    </source>
</reference>
<dbReference type="Proteomes" id="UP001574170">
    <property type="component" value="Unassembled WGS sequence"/>
</dbReference>
<comment type="caution">
    <text evidence="1">The sequence shown here is derived from an EMBL/GenBank/DDBJ whole genome shotgun (WGS) entry which is preliminary data.</text>
</comment>
<gene>
    <name evidence="1" type="ORF">AAGV33_13140</name>
</gene>